<dbReference type="AlphaFoldDB" id="A0A1M7PYG8"/>
<keyword evidence="2" id="KW-1185">Reference proteome</keyword>
<accession>A0A1M7PYG8</accession>
<proteinExistence type="predicted"/>
<dbReference type="OrthoDB" id="5952844at2"/>
<sequence length="85" mass="8958">MSTKNSISIQIPEEELTAIRDALNTLKTTLGPYLVALSPSERQTIPKMGDGTAPFGKGDGICAELRTVFTPFSGFAGNGQGLDTL</sequence>
<dbReference type="EMBL" id="FRCY01000012">
    <property type="protein sequence ID" value="SHN22726.1"/>
    <property type="molecule type" value="Genomic_DNA"/>
</dbReference>
<dbReference type="RefSeq" id="WP_073096044.1">
    <property type="nucleotide sequence ID" value="NZ_FRCY01000012.1"/>
</dbReference>
<protein>
    <submittedName>
        <fullName evidence="1">Uncharacterized protein</fullName>
    </submittedName>
</protein>
<name>A0A1M7PYG8_9BACT</name>
<evidence type="ECO:0000313" key="2">
    <source>
        <dbReference type="Proteomes" id="UP000184513"/>
    </source>
</evidence>
<organism evidence="1 2">
    <name type="scientific">Cyclobacterium lianum</name>
    <dbReference type="NCBI Taxonomy" id="388280"/>
    <lineage>
        <taxon>Bacteria</taxon>
        <taxon>Pseudomonadati</taxon>
        <taxon>Bacteroidota</taxon>
        <taxon>Cytophagia</taxon>
        <taxon>Cytophagales</taxon>
        <taxon>Cyclobacteriaceae</taxon>
        <taxon>Cyclobacterium</taxon>
    </lineage>
</organism>
<evidence type="ECO:0000313" key="1">
    <source>
        <dbReference type="EMBL" id="SHN22726.1"/>
    </source>
</evidence>
<gene>
    <name evidence="1" type="ORF">SAMN04488057_1125</name>
</gene>
<reference evidence="1 2" key="1">
    <citation type="submission" date="2016-11" db="EMBL/GenBank/DDBJ databases">
        <authorList>
            <person name="Jaros S."/>
            <person name="Januszkiewicz K."/>
            <person name="Wedrychowicz H."/>
        </authorList>
    </citation>
    <scope>NUCLEOTIDE SEQUENCE [LARGE SCALE GENOMIC DNA]</scope>
    <source>
        <strain evidence="1 2">CGMCC 1.6102</strain>
    </source>
</reference>
<dbReference type="Proteomes" id="UP000184513">
    <property type="component" value="Unassembled WGS sequence"/>
</dbReference>